<feature type="region of interest" description="Disordered" evidence="1">
    <location>
        <begin position="1"/>
        <end position="47"/>
    </location>
</feature>
<feature type="non-terminal residue" evidence="2">
    <location>
        <position position="1"/>
    </location>
</feature>
<evidence type="ECO:0000313" key="2">
    <source>
        <dbReference type="EMBL" id="MCI87168.1"/>
    </source>
</evidence>
<dbReference type="EMBL" id="LXQA011159297">
    <property type="protein sequence ID" value="MCI87168.1"/>
    <property type="molecule type" value="Genomic_DNA"/>
</dbReference>
<proteinExistence type="predicted"/>
<name>A0A392VFI0_9FABA</name>
<sequence length="71" mass="7484">TPDPIYPEYVSDALSTSRSASESGLQDPPAKGIADSRKGVGPELCTPELQPSVVEKIVVTPHPSAMPCYTD</sequence>
<feature type="non-terminal residue" evidence="2">
    <location>
        <position position="71"/>
    </location>
</feature>
<keyword evidence="3" id="KW-1185">Reference proteome</keyword>
<dbReference type="Proteomes" id="UP000265520">
    <property type="component" value="Unassembled WGS sequence"/>
</dbReference>
<dbReference type="AlphaFoldDB" id="A0A392VFI0"/>
<comment type="caution">
    <text evidence="2">The sequence shown here is derived from an EMBL/GenBank/DDBJ whole genome shotgun (WGS) entry which is preliminary data.</text>
</comment>
<evidence type="ECO:0000256" key="1">
    <source>
        <dbReference type="SAM" id="MobiDB-lite"/>
    </source>
</evidence>
<protein>
    <submittedName>
        <fullName evidence="2">Uncharacterized protein</fullName>
    </submittedName>
</protein>
<feature type="compositionally biased region" description="Polar residues" evidence="1">
    <location>
        <begin position="13"/>
        <end position="24"/>
    </location>
</feature>
<accession>A0A392VFI0</accession>
<reference evidence="2 3" key="1">
    <citation type="journal article" date="2018" name="Front. Plant Sci.">
        <title>Red Clover (Trifolium pratense) and Zigzag Clover (T. medium) - A Picture of Genomic Similarities and Differences.</title>
        <authorList>
            <person name="Dluhosova J."/>
            <person name="Istvanek J."/>
            <person name="Nedelnik J."/>
            <person name="Repkova J."/>
        </authorList>
    </citation>
    <scope>NUCLEOTIDE SEQUENCE [LARGE SCALE GENOMIC DNA]</scope>
    <source>
        <strain evidence="3">cv. 10/8</strain>
        <tissue evidence="2">Leaf</tissue>
    </source>
</reference>
<evidence type="ECO:0000313" key="3">
    <source>
        <dbReference type="Proteomes" id="UP000265520"/>
    </source>
</evidence>
<organism evidence="2 3">
    <name type="scientific">Trifolium medium</name>
    <dbReference type="NCBI Taxonomy" id="97028"/>
    <lineage>
        <taxon>Eukaryota</taxon>
        <taxon>Viridiplantae</taxon>
        <taxon>Streptophyta</taxon>
        <taxon>Embryophyta</taxon>
        <taxon>Tracheophyta</taxon>
        <taxon>Spermatophyta</taxon>
        <taxon>Magnoliopsida</taxon>
        <taxon>eudicotyledons</taxon>
        <taxon>Gunneridae</taxon>
        <taxon>Pentapetalae</taxon>
        <taxon>rosids</taxon>
        <taxon>fabids</taxon>
        <taxon>Fabales</taxon>
        <taxon>Fabaceae</taxon>
        <taxon>Papilionoideae</taxon>
        <taxon>50 kb inversion clade</taxon>
        <taxon>NPAAA clade</taxon>
        <taxon>Hologalegina</taxon>
        <taxon>IRL clade</taxon>
        <taxon>Trifolieae</taxon>
        <taxon>Trifolium</taxon>
    </lineage>
</organism>